<accession>A0A1V4ESX6</accession>
<dbReference type="Gene3D" id="3.40.1260.10">
    <property type="entry name" value="DsrEFH-like"/>
    <property type="match status" value="1"/>
</dbReference>
<evidence type="ECO:0008006" key="3">
    <source>
        <dbReference type="Google" id="ProtNLM"/>
    </source>
</evidence>
<evidence type="ECO:0000313" key="1">
    <source>
        <dbReference type="EMBL" id="OPG16043.1"/>
    </source>
</evidence>
<reference evidence="1 2" key="1">
    <citation type="submission" date="2017-02" db="EMBL/GenBank/DDBJ databases">
        <title>Draft genome of Acidibacillus ferrooxidans Huett2.</title>
        <authorList>
            <person name="Schopf S."/>
        </authorList>
    </citation>
    <scope>NUCLEOTIDE SEQUENCE [LARGE SCALE GENOMIC DNA]</scope>
    <source>
        <strain evidence="1 2">Huett2</strain>
    </source>
</reference>
<dbReference type="InterPro" id="IPR003787">
    <property type="entry name" value="Sulphur_relay_DsrE/F-like"/>
</dbReference>
<dbReference type="EMBL" id="MWPS01000022">
    <property type="protein sequence ID" value="OPG16043.1"/>
    <property type="molecule type" value="Genomic_DNA"/>
</dbReference>
<dbReference type="Proteomes" id="UP000190229">
    <property type="component" value="Unassembled WGS sequence"/>
</dbReference>
<proteinExistence type="predicted"/>
<dbReference type="RefSeq" id="WP_079290605.1">
    <property type="nucleotide sequence ID" value="NZ_MWPS01000022.1"/>
</dbReference>
<name>A0A1V4ESX6_9BACL</name>
<gene>
    <name evidence="1" type="ORF">B2M26_08310</name>
</gene>
<comment type="caution">
    <text evidence="1">The sequence shown here is derived from an EMBL/GenBank/DDBJ whole genome shotgun (WGS) entry which is preliminary data.</text>
</comment>
<protein>
    <recommendedName>
        <fullName evidence="3">DsrE family protein</fullName>
    </recommendedName>
</protein>
<dbReference type="SUPFAM" id="SSF75169">
    <property type="entry name" value="DsrEFH-like"/>
    <property type="match status" value="1"/>
</dbReference>
<organism evidence="1 2">
    <name type="scientific">Ferroacidibacillus organovorans</name>
    <dbReference type="NCBI Taxonomy" id="1765683"/>
    <lineage>
        <taxon>Bacteria</taxon>
        <taxon>Bacillati</taxon>
        <taxon>Bacillota</taxon>
        <taxon>Bacilli</taxon>
        <taxon>Bacillales</taxon>
        <taxon>Alicyclobacillaceae</taxon>
        <taxon>Ferroacidibacillus</taxon>
    </lineage>
</organism>
<evidence type="ECO:0000313" key="2">
    <source>
        <dbReference type="Proteomes" id="UP000190229"/>
    </source>
</evidence>
<dbReference type="InterPro" id="IPR027396">
    <property type="entry name" value="DsrEFH-like"/>
</dbReference>
<sequence length="117" mass="12953">MSGKIAIVINSGWDQKDKVTSGLHVAKRIFDAKEENQMDAVEVFLFTGAVKLLESVPAEVDQTLVELKEAGLVVGACSNQVDSWKLHEPASQYGIQLEFARDAFSRYAREGYTVLTF</sequence>
<dbReference type="Pfam" id="PF02635">
    <property type="entry name" value="DsrE"/>
    <property type="match status" value="1"/>
</dbReference>
<keyword evidence="2" id="KW-1185">Reference proteome</keyword>
<dbReference type="AlphaFoldDB" id="A0A1V4ESX6"/>